<dbReference type="Gene3D" id="3.30.1340.10">
    <property type="entry name" value="HPr-like"/>
    <property type="match status" value="1"/>
</dbReference>
<reference evidence="2" key="2">
    <citation type="submission" date="2021-04" db="EMBL/GenBank/DDBJ databases">
        <authorList>
            <person name="Gilroy R."/>
        </authorList>
    </citation>
    <scope>NUCLEOTIDE SEQUENCE</scope>
    <source>
        <strain evidence="2">USAMLcec2-132</strain>
    </source>
</reference>
<dbReference type="EMBL" id="DWWS01000022">
    <property type="protein sequence ID" value="HJC23372.1"/>
    <property type="molecule type" value="Genomic_DNA"/>
</dbReference>
<proteinExistence type="predicted"/>
<evidence type="ECO:0000313" key="3">
    <source>
        <dbReference type="Proteomes" id="UP000823891"/>
    </source>
</evidence>
<evidence type="ECO:0000259" key="1">
    <source>
        <dbReference type="Pfam" id="PF00381"/>
    </source>
</evidence>
<dbReference type="PROSITE" id="PS00589">
    <property type="entry name" value="PTS_HPR_SER"/>
    <property type="match status" value="1"/>
</dbReference>
<name>A0A9D2SQD6_9FIRM</name>
<dbReference type="InterPro" id="IPR002114">
    <property type="entry name" value="PTS_HPr_Ser_P_site"/>
</dbReference>
<protein>
    <submittedName>
        <fullName evidence="2">HPr family phosphocarrier protein</fullName>
    </submittedName>
</protein>
<reference evidence="2" key="1">
    <citation type="journal article" date="2021" name="PeerJ">
        <title>Extensive microbial diversity within the chicken gut microbiome revealed by metagenomics and culture.</title>
        <authorList>
            <person name="Gilroy R."/>
            <person name="Ravi A."/>
            <person name="Getino M."/>
            <person name="Pursley I."/>
            <person name="Horton D.L."/>
            <person name="Alikhan N.F."/>
            <person name="Baker D."/>
            <person name="Gharbi K."/>
            <person name="Hall N."/>
            <person name="Watson M."/>
            <person name="Adriaenssens E.M."/>
            <person name="Foster-Nyarko E."/>
            <person name="Jarju S."/>
            <person name="Secka A."/>
            <person name="Antonio M."/>
            <person name="Oren A."/>
            <person name="Chaudhuri R.R."/>
            <person name="La Ragione R."/>
            <person name="Hildebrand F."/>
            <person name="Pallen M.J."/>
        </authorList>
    </citation>
    <scope>NUCLEOTIDE SEQUENCE</scope>
    <source>
        <strain evidence="2">USAMLcec2-132</strain>
    </source>
</reference>
<gene>
    <name evidence="2" type="ORF">H9761_06675</name>
</gene>
<evidence type="ECO:0000313" key="2">
    <source>
        <dbReference type="EMBL" id="HJC23372.1"/>
    </source>
</evidence>
<dbReference type="SUPFAM" id="SSF55594">
    <property type="entry name" value="HPr-like"/>
    <property type="match status" value="1"/>
</dbReference>
<dbReference type="InterPro" id="IPR035895">
    <property type="entry name" value="HPr-like_sf"/>
</dbReference>
<dbReference type="Proteomes" id="UP000823891">
    <property type="component" value="Unassembled WGS sequence"/>
</dbReference>
<dbReference type="AlphaFoldDB" id="A0A9D2SQD6"/>
<dbReference type="Pfam" id="PF00381">
    <property type="entry name" value="PTS-HPr"/>
    <property type="match status" value="1"/>
</dbReference>
<accession>A0A9D2SQD6</accession>
<organism evidence="2 3">
    <name type="scientific">Candidatus Eisenbergiella merdavium</name>
    <dbReference type="NCBI Taxonomy" id="2838551"/>
    <lineage>
        <taxon>Bacteria</taxon>
        <taxon>Bacillati</taxon>
        <taxon>Bacillota</taxon>
        <taxon>Clostridia</taxon>
        <taxon>Lachnospirales</taxon>
        <taxon>Lachnospiraceae</taxon>
        <taxon>Eisenbergiella</taxon>
    </lineage>
</organism>
<dbReference type="InterPro" id="IPR000032">
    <property type="entry name" value="HPr-like"/>
</dbReference>
<sequence length="79" mass="8975">MESVKIFLKTPEDAENFVQTMRQFEGEYDLILGSVTVDAKSILGVFALGIGKEFELIFVNPREEREDVLNAVKKYCVTD</sequence>
<feature type="domain" description="HPr" evidence="1">
    <location>
        <begin position="14"/>
        <end position="75"/>
    </location>
</feature>
<comment type="caution">
    <text evidence="2">The sequence shown here is derived from an EMBL/GenBank/DDBJ whole genome shotgun (WGS) entry which is preliminary data.</text>
</comment>